<keyword evidence="3 6" id="KW-0479">Metal-binding</keyword>
<evidence type="ECO:0000256" key="2">
    <source>
        <dbReference type="ARBA" id="ARBA00006333"/>
    </source>
</evidence>
<evidence type="ECO:0000256" key="3">
    <source>
        <dbReference type="ARBA" id="ARBA00022723"/>
    </source>
</evidence>
<keyword evidence="5 6" id="KW-0456">Lyase</keyword>
<evidence type="ECO:0000256" key="1">
    <source>
        <dbReference type="ARBA" id="ARBA00001946"/>
    </source>
</evidence>
<keyword evidence="8" id="KW-1185">Reference proteome</keyword>
<comment type="caution">
    <text evidence="7">The sequence shown here is derived from an EMBL/GenBank/DDBJ whole genome shotgun (WGS) entry which is preliminary data.</text>
</comment>
<dbReference type="SFLD" id="SFLDG01020">
    <property type="entry name" value="Terpene_Cyclase_Like_2"/>
    <property type="match status" value="1"/>
</dbReference>
<gene>
    <name evidence="7" type="ORF">BJ322DRAFT_393027</name>
</gene>
<keyword evidence="4 6" id="KW-0460">Magnesium</keyword>
<dbReference type="AlphaFoldDB" id="A0A9P6HLX3"/>
<dbReference type="EMBL" id="WIUZ02000002">
    <property type="protein sequence ID" value="KAF9790483.1"/>
    <property type="molecule type" value="Genomic_DNA"/>
</dbReference>
<dbReference type="EC" id="4.2.3.-" evidence="6"/>
<name>A0A9P6HLX3_9AGAM</name>
<dbReference type="PANTHER" id="PTHR35201">
    <property type="entry name" value="TERPENE SYNTHASE"/>
    <property type="match status" value="1"/>
</dbReference>
<evidence type="ECO:0000256" key="4">
    <source>
        <dbReference type="ARBA" id="ARBA00022842"/>
    </source>
</evidence>
<dbReference type="Proteomes" id="UP000736335">
    <property type="component" value="Unassembled WGS sequence"/>
</dbReference>
<comment type="similarity">
    <text evidence="2 6">Belongs to the terpene synthase family.</text>
</comment>
<dbReference type="GO" id="GO:0046872">
    <property type="term" value="F:metal ion binding"/>
    <property type="evidence" value="ECO:0007669"/>
    <property type="project" value="UniProtKB-KW"/>
</dbReference>
<evidence type="ECO:0000313" key="8">
    <source>
        <dbReference type="Proteomes" id="UP000736335"/>
    </source>
</evidence>
<dbReference type="OrthoDB" id="2861623at2759"/>
<sequence length="382" mass="44055">MQQFTLPDLHSMCPLKDATNPHHKSAAAESRAWINSFRVFSDEKRAEFIAGSNELLVSHAYPFASYERFRVCCDFINTLFVVDEISDVQNGVDALSTGMIYLNVLKDPTWDDGSKLAQISREFRARLHKHAKPNCQRRFYQTCADYVDAVGKEAEYRVQGKVLDLDSYEKLRRDNSAVYACFAIFEYALDIDLPDEVVEHPTFKNLQDWGCDLVCWANDIYSYDTEQSKGLEGNNIVTVLMEANGFNLQQAVDRAGRIWGDLMDRFVEERKRLPSWGPELDRDVNRYVDAIGHWVVGNLCWSFESQRYFGSALEEVKRTGIVRLRPRRVKTKSDEIRIYGNQTKNLSRSPFGVRSVQASMSYLLICTLFLLWLYHAPIFESL</sequence>
<protein>
    <recommendedName>
        <fullName evidence="6">Terpene synthase</fullName>
        <ecNumber evidence="6">4.2.3.-</ecNumber>
    </recommendedName>
</protein>
<dbReference type="GO" id="GO:0010333">
    <property type="term" value="F:terpene synthase activity"/>
    <property type="evidence" value="ECO:0007669"/>
    <property type="project" value="InterPro"/>
</dbReference>
<organism evidence="7 8">
    <name type="scientific">Thelephora terrestris</name>
    <dbReference type="NCBI Taxonomy" id="56493"/>
    <lineage>
        <taxon>Eukaryota</taxon>
        <taxon>Fungi</taxon>
        <taxon>Dikarya</taxon>
        <taxon>Basidiomycota</taxon>
        <taxon>Agaricomycotina</taxon>
        <taxon>Agaricomycetes</taxon>
        <taxon>Thelephorales</taxon>
        <taxon>Thelephoraceae</taxon>
        <taxon>Thelephora</taxon>
    </lineage>
</organism>
<comment type="cofactor">
    <cofactor evidence="1 6">
        <name>Mg(2+)</name>
        <dbReference type="ChEBI" id="CHEBI:18420"/>
    </cofactor>
</comment>
<dbReference type="SFLD" id="SFLDS00005">
    <property type="entry name" value="Isoprenoid_Synthase_Type_I"/>
    <property type="match status" value="1"/>
</dbReference>
<evidence type="ECO:0000256" key="5">
    <source>
        <dbReference type="ARBA" id="ARBA00023239"/>
    </source>
</evidence>
<dbReference type="Pfam" id="PF19086">
    <property type="entry name" value="Terpene_syn_C_2"/>
    <property type="match status" value="1"/>
</dbReference>
<reference evidence="7" key="2">
    <citation type="submission" date="2020-11" db="EMBL/GenBank/DDBJ databases">
        <authorList>
            <consortium name="DOE Joint Genome Institute"/>
            <person name="Kuo A."/>
            <person name="Miyauchi S."/>
            <person name="Kiss E."/>
            <person name="Drula E."/>
            <person name="Kohler A."/>
            <person name="Sanchez-Garcia M."/>
            <person name="Andreopoulos B."/>
            <person name="Barry K.W."/>
            <person name="Bonito G."/>
            <person name="Buee M."/>
            <person name="Carver A."/>
            <person name="Chen C."/>
            <person name="Cichocki N."/>
            <person name="Clum A."/>
            <person name="Culley D."/>
            <person name="Crous P.W."/>
            <person name="Fauchery L."/>
            <person name="Girlanda M."/>
            <person name="Hayes R."/>
            <person name="Keri Z."/>
            <person name="Labutti K."/>
            <person name="Lipzen A."/>
            <person name="Lombard V."/>
            <person name="Magnuson J."/>
            <person name="Maillard F."/>
            <person name="Morin E."/>
            <person name="Murat C."/>
            <person name="Nolan M."/>
            <person name="Ohm R."/>
            <person name="Pangilinan J."/>
            <person name="Pereira M."/>
            <person name="Perotto S."/>
            <person name="Peter M."/>
            <person name="Riley R."/>
            <person name="Sitrit Y."/>
            <person name="Stielow B."/>
            <person name="Szollosi G."/>
            <person name="Zifcakova L."/>
            <person name="Stursova M."/>
            <person name="Spatafora J.W."/>
            <person name="Tedersoo L."/>
            <person name="Vaario L.-M."/>
            <person name="Yamada A."/>
            <person name="Yan M."/>
            <person name="Wang P."/>
            <person name="Xu J."/>
            <person name="Bruns T."/>
            <person name="Baldrian P."/>
            <person name="Vilgalys R."/>
            <person name="Henrissat B."/>
            <person name="Grigoriev I.V."/>
            <person name="Hibbett D."/>
            <person name="Nagy L.G."/>
            <person name="Martin F.M."/>
        </authorList>
    </citation>
    <scope>NUCLEOTIDE SEQUENCE</scope>
    <source>
        <strain evidence="7">UH-Tt-Lm1</strain>
    </source>
</reference>
<dbReference type="InterPro" id="IPR034686">
    <property type="entry name" value="Terpene_cyclase-like_2"/>
</dbReference>
<reference evidence="7" key="1">
    <citation type="journal article" date="2020" name="Nat. Commun.">
        <title>Large-scale genome sequencing of mycorrhizal fungi provides insights into the early evolution of symbiotic traits.</title>
        <authorList>
            <person name="Miyauchi S."/>
            <person name="Kiss E."/>
            <person name="Kuo A."/>
            <person name="Drula E."/>
            <person name="Kohler A."/>
            <person name="Sanchez-Garcia M."/>
            <person name="Morin E."/>
            <person name="Andreopoulos B."/>
            <person name="Barry K.W."/>
            <person name="Bonito G."/>
            <person name="Buee M."/>
            <person name="Carver A."/>
            <person name="Chen C."/>
            <person name="Cichocki N."/>
            <person name="Clum A."/>
            <person name="Culley D."/>
            <person name="Crous P.W."/>
            <person name="Fauchery L."/>
            <person name="Girlanda M."/>
            <person name="Hayes R.D."/>
            <person name="Keri Z."/>
            <person name="LaButti K."/>
            <person name="Lipzen A."/>
            <person name="Lombard V."/>
            <person name="Magnuson J."/>
            <person name="Maillard F."/>
            <person name="Murat C."/>
            <person name="Nolan M."/>
            <person name="Ohm R.A."/>
            <person name="Pangilinan J."/>
            <person name="Pereira M.F."/>
            <person name="Perotto S."/>
            <person name="Peter M."/>
            <person name="Pfister S."/>
            <person name="Riley R."/>
            <person name="Sitrit Y."/>
            <person name="Stielow J.B."/>
            <person name="Szollosi G."/>
            <person name="Zifcakova L."/>
            <person name="Stursova M."/>
            <person name="Spatafora J.W."/>
            <person name="Tedersoo L."/>
            <person name="Vaario L.M."/>
            <person name="Yamada A."/>
            <person name="Yan M."/>
            <person name="Wang P."/>
            <person name="Xu J."/>
            <person name="Bruns T."/>
            <person name="Baldrian P."/>
            <person name="Vilgalys R."/>
            <person name="Dunand C."/>
            <person name="Henrissat B."/>
            <person name="Grigoriev I.V."/>
            <person name="Hibbett D."/>
            <person name="Nagy L.G."/>
            <person name="Martin F.M."/>
        </authorList>
    </citation>
    <scope>NUCLEOTIDE SEQUENCE</scope>
    <source>
        <strain evidence="7">UH-Tt-Lm1</strain>
    </source>
</reference>
<dbReference type="InterPro" id="IPR008949">
    <property type="entry name" value="Isoprenoid_synthase_dom_sf"/>
</dbReference>
<accession>A0A9P6HLX3</accession>
<proteinExistence type="inferred from homology"/>
<dbReference type="SUPFAM" id="SSF48576">
    <property type="entry name" value="Terpenoid synthases"/>
    <property type="match status" value="1"/>
</dbReference>
<dbReference type="Gene3D" id="1.10.600.10">
    <property type="entry name" value="Farnesyl Diphosphate Synthase"/>
    <property type="match status" value="1"/>
</dbReference>
<dbReference type="GO" id="GO:0008299">
    <property type="term" value="P:isoprenoid biosynthetic process"/>
    <property type="evidence" value="ECO:0007669"/>
    <property type="project" value="UniProtKB-ARBA"/>
</dbReference>
<evidence type="ECO:0000313" key="7">
    <source>
        <dbReference type="EMBL" id="KAF9790483.1"/>
    </source>
</evidence>
<dbReference type="PANTHER" id="PTHR35201:SF4">
    <property type="entry name" value="BETA-PINACENE SYNTHASE-RELATED"/>
    <property type="match status" value="1"/>
</dbReference>
<evidence type="ECO:0000256" key="6">
    <source>
        <dbReference type="RuleBase" id="RU366034"/>
    </source>
</evidence>